<proteinExistence type="predicted"/>
<dbReference type="EMBL" id="AP018227">
    <property type="protein sequence ID" value="BAY80876.1"/>
    <property type="molecule type" value="Genomic_DNA"/>
</dbReference>
<name>A0A1Z4LI10_9CYAN</name>
<dbReference type="AlphaFoldDB" id="A0A1Z4LI10"/>
<sequence>MSLEPCKVCGVLNSSEEEICLSCGFPTKGRKRPVVFQIAAIILVLVFVIPLITTLLSLIKPQQETLPTNTKTSLKF</sequence>
<keyword evidence="1" id="KW-0812">Transmembrane</keyword>
<evidence type="ECO:0000256" key="1">
    <source>
        <dbReference type="SAM" id="Phobius"/>
    </source>
</evidence>
<gene>
    <name evidence="2" type="ORF">NIES267_03410</name>
</gene>
<dbReference type="OrthoDB" id="516639at2"/>
<reference evidence="2 3" key="1">
    <citation type="submission" date="2017-06" db="EMBL/GenBank/DDBJ databases">
        <title>Genome sequencing of cyanobaciteial culture collection at National Institute for Environmental Studies (NIES).</title>
        <authorList>
            <person name="Hirose Y."/>
            <person name="Shimura Y."/>
            <person name="Fujisawa T."/>
            <person name="Nakamura Y."/>
            <person name="Kawachi M."/>
        </authorList>
    </citation>
    <scope>NUCLEOTIDE SEQUENCE [LARGE SCALE GENOMIC DNA]</scope>
    <source>
        <strain evidence="2 3">NIES-267</strain>
    </source>
</reference>
<keyword evidence="1" id="KW-0472">Membrane</keyword>
<keyword evidence="3" id="KW-1185">Reference proteome</keyword>
<accession>A0A1Z4LI10</accession>
<organism evidence="2 3">
    <name type="scientific">Calothrix parasitica NIES-267</name>
    <dbReference type="NCBI Taxonomy" id="1973488"/>
    <lineage>
        <taxon>Bacteria</taxon>
        <taxon>Bacillati</taxon>
        <taxon>Cyanobacteriota</taxon>
        <taxon>Cyanophyceae</taxon>
        <taxon>Nostocales</taxon>
        <taxon>Calotrichaceae</taxon>
        <taxon>Calothrix</taxon>
    </lineage>
</organism>
<keyword evidence="1" id="KW-1133">Transmembrane helix</keyword>
<evidence type="ECO:0000313" key="2">
    <source>
        <dbReference type="EMBL" id="BAY80876.1"/>
    </source>
</evidence>
<feature type="transmembrane region" description="Helical" evidence="1">
    <location>
        <begin position="34"/>
        <end position="59"/>
    </location>
</feature>
<dbReference type="Proteomes" id="UP000218418">
    <property type="component" value="Chromosome"/>
</dbReference>
<protein>
    <submittedName>
        <fullName evidence="2">Uncharacterized protein</fullName>
    </submittedName>
</protein>
<evidence type="ECO:0000313" key="3">
    <source>
        <dbReference type="Proteomes" id="UP000218418"/>
    </source>
</evidence>